<keyword evidence="3" id="KW-0652">Protein synthesis inhibitor</keyword>
<evidence type="ECO:0000256" key="2">
    <source>
        <dbReference type="ARBA" id="ARBA00022845"/>
    </source>
</evidence>
<dbReference type="Proteomes" id="UP000515129">
    <property type="component" value="Chromosome 21"/>
</dbReference>
<dbReference type="KEGG" id="caua:113038536"/>
<dbReference type="Pfam" id="PF05456">
    <property type="entry name" value="eIF_4EBP"/>
    <property type="match status" value="1"/>
</dbReference>
<protein>
    <submittedName>
        <fullName evidence="5">Eukaryotic translation initiation factor 4E-binding protein 3-like</fullName>
    </submittedName>
</protein>
<accession>A0A6P6IVQ8</accession>
<evidence type="ECO:0000256" key="1">
    <source>
        <dbReference type="ARBA" id="ARBA00005480"/>
    </source>
</evidence>
<name>A0A6P6IVQ8_CARAU</name>
<keyword evidence="4" id="KW-1185">Reference proteome</keyword>
<evidence type="ECO:0000313" key="5">
    <source>
        <dbReference type="RefSeq" id="XP_026051830.1"/>
    </source>
</evidence>
<dbReference type="RefSeq" id="XP_026051830.1">
    <property type="nucleotide sequence ID" value="XM_026196045.1"/>
</dbReference>
<keyword evidence="2" id="KW-0810">Translation regulation</keyword>
<dbReference type="GO" id="GO:0005737">
    <property type="term" value="C:cytoplasm"/>
    <property type="evidence" value="ECO:0007669"/>
    <property type="project" value="TreeGrafter"/>
</dbReference>
<dbReference type="PANTHER" id="PTHR12669">
    <property type="entry name" value="EUKARYOTIC TRANSLATION INITIATION FACTOR 4E-BINDING PROTEIN"/>
    <property type="match status" value="1"/>
</dbReference>
<dbReference type="InterPro" id="IPR008606">
    <property type="entry name" value="EIF4EBP"/>
</dbReference>
<sequence>MAQNTCSRRGPPRCASVVESSLRLARVQGLQHVTNLLPRAFQHVERRDAQRCSRSTKTLECAHSSPELRFRFIMSSSCEASSTCPIPSRSSWPPLPDSYSQTPGGTLFSTTPGGTRIIYDRKFLLECRNSPIARTPPCCLPHIPGVTRPSLQPAEQEDDSKDLAVDDSQFVLDM</sequence>
<dbReference type="GeneID" id="113038536"/>
<evidence type="ECO:0000313" key="4">
    <source>
        <dbReference type="Proteomes" id="UP000515129"/>
    </source>
</evidence>
<proteinExistence type="inferred from homology"/>
<comment type="similarity">
    <text evidence="1">Belongs to the eIF4E-binding protein family.</text>
</comment>
<organism evidence="4 5">
    <name type="scientific">Carassius auratus</name>
    <name type="common">Goldfish</name>
    <dbReference type="NCBI Taxonomy" id="7957"/>
    <lineage>
        <taxon>Eukaryota</taxon>
        <taxon>Metazoa</taxon>
        <taxon>Chordata</taxon>
        <taxon>Craniata</taxon>
        <taxon>Vertebrata</taxon>
        <taxon>Euteleostomi</taxon>
        <taxon>Actinopterygii</taxon>
        <taxon>Neopterygii</taxon>
        <taxon>Teleostei</taxon>
        <taxon>Ostariophysi</taxon>
        <taxon>Cypriniformes</taxon>
        <taxon>Cyprinidae</taxon>
        <taxon>Cyprininae</taxon>
        <taxon>Carassius</taxon>
    </lineage>
</organism>
<dbReference type="AlphaFoldDB" id="A0A6P6IVQ8"/>
<gene>
    <name evidence="5" type="primary">LOC113038536</name>
</gene>
<dbReference type="GO" id="GO:0008190">
    <property type="term" value="F:eukaryotic initiation factor 4E binding"/>
    <property type="evidence" value="ECO:0007669"/>
    <property type="project" value="InterPro"/>
</dbReference>
<reference evidence="5" key="1">
    <citation type="submission" date="2025-08" db="UniProtKB">
        <authorList>
            <consortium name="RefSeq"/>
        </authorList>
    </citation>
    <scope>IDENTIFICATION</scope>
    <source>
        <strain evidence="5">Wakin</strain>
        <tissue evidence="5">Muscle</tissue>
    </source>
</reference>
<evidence type="ECO:0000256" key="3">
    <source>
        <dbReference type="ARBA" id="ARBA00023193"/>
    </source>
</evidence>
<dbReference type="GO" id="GO:0045947">
    <property type="term" value="P:negative regulation of translational initiation"/>
    <property type="evidence" value="ECO:0007669"/>
    <property type="project" value="InterPro"/>
</dbReference>
<dbReference type="PANTHER" id="PTHR12669:SF5">
    <property type="entry name" value="EUKARYOTIC TRANSLATION INITIATION FACTOR 4E-BINDING PROTEIN 3"/>
    <property type="match status" value="1"/>
</dbReference>
<dbReference type="OrthoDB" id="10288624at2759"/>